<organism evidence="2 3">
    <name type="scientific">Fusarium oxysporum (strain Fo5176)</name>
    <name type="common">Fusarium vascular wilt</name>
    <dbReference type="NCBI Taxonomy" id="660025"/>
    <lineage>
        <taxon>Eukaryota</taxon>
        <taxon>Fungi</taxon>
        <taxon>Dikarya</taxon>
        <taxon>Ascomycota</taxon>
        <taxon>Pezizomycotina</taxon>
        <taxon>Sordariomycetes</taxon>
        <taxon>Hypocreomycetidae</taxon>
        <taxon>Hypocreales</taxon>
        <taxon>Nectriaceae</taxon>
        <taxon>Fusarium</taxon>
        <taxon>Fusarium oxysporum species complex</taxon>
    </lineage>
</organism>
<reference evidence="2" key="2">
    <citation type="submission" date="2025-08" db="UniProtKB">
        <authorList>
            <consortium name="EnsemblFungi"/>
        </authorList>
    </citation>
    <scope>IDENTIFICATION</scope>
    <source>
        <strain evidence="2">4287 / CBS 123668 / FGSC 9935 / NRRL 34936</strain>
    </source>
</reference>
<sequence length="126" mass="14292">MCCGSSRDKKAAKSLARKTASEYRKSAMLNMAAQPMRASTPKMAPGVANTGRWSPKGFAEPSRNSLEQLRQQVQNDMAASPVRVNRPSRPVHYEQYQRPAETKEDIWARNQAETLRQKKSRGSKWR</sequence>
<name>A0A0D2XJM7_FUSOF</name>
<evidence type="ECO:0000313" key="3">
    <source>
        <dbReference type="Proteomes" id="UP000002489"/>
    </source>
</evidence>
<evidence type="ECO:0000313" key="2">
    <source>
        <dbReference type="EnsemblFungi" id="FOXG_04137P0"/>
    </source>
</evidence>
<feature type="region of interest" description="Disordered" evidence="1">
    <location>
        <begin position="34"/>
        <end position="64"/>
    </location>
</feature>
<accession>A0A0D2XJM7</accession>
<dbReference type="AlphaFoldDB" id="A0A0D2XJM7"/>
<dbReference type="Proteomes" id="UP000002489">
    <property type="component" value="Unassembled WGS sequence"/>
</dbReference>
<feature type="region of interest" description="Disordered" evidence="1">
    <location>
        <begin position="77"/>
        <end position="126"/>
    </location>
</feature>
<protein>
    <submittedName>
        <fullName evidence="2">Uncharacterized protein</fullName>
    </submittedName>
</protein>
<dbReference type="EnsemblFungi" id="FOXG_04137T0">
    <property type="protein sequence ID" value="FOXG_04137P0"/>
    <property type="gene ID" value="FOXG_04137"/>
</dbReference>
<evidence type="ECO:0000256" key="1">
    <source>
        <dbReference type="SAM" id="MobiDB-lite"/>
    </source>
</evidence>
<gene>
    <name evidence="2" type="primary">28946202</name>
</gene>
<feature type="region of interest" description="Disordered" evidence="1">
    <location>
        <begin position="1"/>
        <end position="20"/>
    </location>
</feature>
<proteinExistence type="predicted"/>
<feature type="compositionally biased region" description="Basic residues" evidence="1">
    <location>
        <begin position="117"/>
        <end position="126"/>
    </location>
</feature>
<reference evidence="3" key="1">
    <citation type="journal article" date="2012" name="Mol. Plant Microbe Interact.">
        <title>A highly conserved effector in Fusarium oxysporum is required for full virulence on Arabidopsis.</title>
        <authorList>
            <person name="Thatcher L.F."/>
            <person name="Gardiner D.M."/>
            <person name="Kazan K."/>
            <person name="Manners J."/>
        </authorList>
    </citation>
    <scope>NUCLEOTIDE SEQUENCE [LARGE SCALE GENOMIC DNA]</scope>
    <source>
        <strain evidence="3">Fo5176</strain>
    </source>
</reference>
<feature type="compositionally biased region" description="Basic and acidic residues" evidence="1">
    <location>
        <begin position="1"/>
        <end position="11"/>
    </location>
</feature>
<dbReference type="VEuPathDB" id="FungiDB:FOXG_04137"/>